<name>A0ABQ0ZLS4_9BACT</name>
<proteinExistence type="predicted"/>
<organism evidence="1 2">
    <name type="scientific">Prolixibacter denitrificans</name>
    <dbReference type="NCBI Taxonomy" id="1541063"/>
    <lineage>
        <taxon>Bacteria</taxon>
        <taxon>Pseudomonadati</taxon>
        <taxon>Bacteroidota</taxon>
        <taxon>Bacteroidia</taxon>
        <taxon>Marinilabiliales</taxon>
        <taxon>Prolixibacteraceae</taxon>
        <taxon>Prolixibacter</taxon>
    </lineage>
</organism>
<comment type="caution">
    <text evidence="1">The sequence shown here is derived from an EMBL/GenBank/DDBJ whole genome shotgun (WGS) entry which is preliminary data.</text>
</comment>
<keyword evidence="2" id="KW-1185">Reference proteome</keyword>
<dbReference type="EMBL" id="BLAU01000001">
    <property type="protein sequence ID" value="GET22245.1"/>
    <property type="molecule type" value="Genomic_DNA"/>
</dbReference>
<evidence type="ECO:0000313" key="2">
    <source>
        <dbReference type="Proteomes" id="UP000396862"/>
    </source>
</evidence>
<evidence type="ECO:0000313" key="1">
    <source>
        <dbReference type="EMBL" id="GET22245.1"/>
    </source>
</evidence>
<reference evidence="1 2" key="1">
    <citation type="submission" date="2019-10" db="EMBL/GenBank/DDBJ databases">
        <title>Prolixibacter strains distinguished by the presence of nitrate reductase genes were adept at nitrate-dependent anaerobic corrosion of metallic iron and carbon steel.</title>
        <authorList>
            <person name="Iino T."/>
            <person name="Shono N."/>
            <person name="Ito K."/>
            <person name="Nakamura R."/>
            <person name="Sueoka K."/>
            <person name="Harayama S."/>
            <person name="Ohkuma M."/>
        </authorList>
    </citation>
    <scope>NUCLEOTIDE SEQUENCE [LARGE SCALE GENOMIC DNA]</scope>
    <source>
        <strain evidence="1 2">MIC1-1</strain>
    </source>
</reference>
<gene>
    <name evidence="1" type="ORF">JCM18694_24910</name>
</gene>
<protein>
    <submittedName>
        <fullName evidence="1">Uncharacterized protein</fullName>
    </submittedName>
</protein>
<dbReference type="Proteomes" id="UP000396862">
    <property type="component" value="Unassembled WGS sequence"/>
</dbReference>
<accession>A0ABQ0ZLS4</accession>
<sequence length="65" mass="7586">MRTALTTVILFCFLGTCFAQKSNKGIYKELYQFAANTGRLDTKMKIPNDGYSALCERVDKFRWYF</sequence>